<dbReference type="InterPro" id="IPR014818">
    <property type="entry name" value="Phage/plasmid_primase_P4_C"/>
</dbReference>
<proteinExistence type="predicted"/>
<evidence type="ECO:0000259" key="5">
    <source>
        <dbReference type="PROSITE" id="PS51206"/>
    </source>
</evidence>
<dbReference type="Gene3D" id="3.40.50.300">
    <property type="entry name" value="P-loop containing nucleotide triphosphate hydrolases"/>
    <property type="match status" value="1"/>
</dbReference>
<dbReference type="Pfam" id="PF19263">
    <property type="entry name" value="DUF5906"/>
    <property type="match status" value="1"/>
</dbReference>
<dbReference type="InterPro" id="IPR006500">
    <property type="entry name" value="Helicase_put_C_phage/plasmid"/>
</dbReference>
<evidence type="ECO:0000256" key="4">
    <source>
        <dbReference type="SAM" id="MobiDB-lite"/>
    </source>
</evidence>
<dbReference type="GO" id="GO:0016787">
    <property type="term" value="F:hydrolase activity"/>
    <property type="evidence" value="ECO:0007669"/>
    <property type="project" value="UniProtKB-KW"/>
</dbReference>
<dbReference type="InterPro" id="IPR014015">
    <property type="entry name" value="Helicase_SF3_DNA-vir"/>
</dbReference>
<dbReference type="GO" id="GO:0005524">
    <property type="term" value="F:ATP binding"/>
    <property type="evidence" value="ECO:0007669"/>
    <property type="project" value="UniProtKB-KW"/>
</dbReference>
<dbReference type="Pfam" id="PF08706">
    <property type="entry name" value="D5_N"/>
    <property type="match status" value="1"/>
</dbReference>
<protein>
    <submittedName>
        <fullName evidence="6">Putative DNA primase/helicase</fullName>
    </submittedName>
</protein>
<dbReference type="SMART" id="SM00885">
    <property type="entry name" value="D5_N"/>
    <property type="match status" value="1"/>
</dbReference>
<comment type="caution">
    <text evidence="6">The sequence shown here is derived from an EMBL/GenBank/DDBJ whole genome shotgun (WGS) entry which is preliminary data.</text>
</comment>
<accession>A0A2S8RWD9</accession>
<keyword evidence="2" id="KW-0378">Hydrolase</keyword>
<dbReference type="EMBL" id="PVEP01000015">
    <property type="protein sequence ID" value="PQV52881.1"/>
    <property type="molecule type" value="Genomic_DNA"/>
</dbReference>
<evidence type="ECO:0000313" key="6">
    <source>
        <dbReference type="EMBL" id="PQV52881.1"/>
    </source>
</evidence>
<feature type="region of interest" description="Disordered" evidence="4">
    <location>
        <begin position="590"/>
        <end position="613"/>
    </location>
</feature>
<dbReference type="Proteomes" id="UP000238338">
    <property type="component" value="Unassembled WGS sequence"/>
</dbReference>
<keyword evidence="6" id="KW-0347">Helicase</keyword>
<dbReference type="OrthoDB" id="9763644at2"/>
<dbReference type="PANTHER" id="PTHR35372:SF2">
    <property type="entry name" value="SF3 HELICASE DOMAIN-CONTAINING PROTEIN"/>
    <property type="match status" value="1"/>
</dbReference>
<dbReference type="InterPro" id="IPR051620">
    <property type="entry name" value="ORF904-like_C"/>
</dbReference>
<dbReference type="RefSeq" id="WP_105516527.1">
    <property type="nucleotide sequence ID" value="NZ_PVEP01000015.1"/>
</dbReference>
<reference evidence="6 7" key="1">
    <citation type="submission" date="2018-02" db="EMBL/GenBank/DDBJ databases">
        <title>Genomic Encyclopedia of Archaeal and Bacterial Type Strains, Phase II (KMG-II): from individual species to whole genera.</title>
        <authorList>
            <person name="Goeker M."/>
        </authorList>
    </citation>
    <scope>NUCLEOTIDE SEQUENCE [LARGE SCALE GENOMIC DNA]</scope>
    <source>
        <strain evidence="6 7">DSM 18921</strain>
    </source>
</reference>
<keyword evidence="7" id="KW-1185">Reference proteome</keyword>
<dbReference type="GO" id="GO:0004386">
    <property type="term" value="F:helicase activity"/>
    <property type="evidence" value="ECO:0007669"/>
    <property type="project" value="UniProtKB-KW"/>
</dbReference>
<feature type="domain" description="SF3 helicase" evidence="5">
    <location>
        <begin position="296"/>
        <end position="458"/>
    </location>
</feature>
<dbReference type="AlphaFoldDB" id="A0A2S8RWD9"/>
<dbReference type="PANTHER" id="PTHR35372">
    <property type="entry name" value="ATP BINDING PROTEIN-RELATED"/>
    <property type="match status" value="1"/>
</dbReference>
<organism evidence="6 7">
    <name type="scientific">Albidovulum denitrificans</name>
    <dbReference type="NCBI Taxonomy" id="404881"/>
    <lineage>
        <taxon>Bacteria</taxon>
        <taxon>Pseudomonadati</taxon>
        <taxon>Pseudomonadota</taxon>
        <taxon>Alphaproteobacteria</taxon>
        <taxon>Rhodobacterales</taxon>
        <taxon>Paracoccaceae</taxon>
        <taxon>Albidovulum</taxon>
    </lineage>
</organism>
<dbReference type="InterPro" id="IPR027417">
    <property type="entry name" value="P-loop_NTPase"/>
</dbReference>
<evidence type="ECO:0000256" key="2">
    <source>
        <dbReference type="ARBA" id="ARBA00022801"/>
    </source>
</evidence>
<dbReference type="InterPro" id="IPR045455">
    <property type="entry name" value="NrS-1_pol-like_helicase"/>
</dbReference>
<name>A0A2S8RWD9_9RHOB</name>
<sequence length="613" mass="68083">MSGIDQVKELMGAAEEVDLPEEMQAAGGGSTPPIDPPHDAPVDDGGDDDGQMPPVDPDLIWRAARFPQNDIGNGDRFSLYFGEDVLWVPRVGWFVWNGRLWSPDDDKIEVRRRAQKVSGLIEKEVHHLTLPEFQMELIAKEAALERERHDLALKTDEAGKIEAEAQVRIDAIDADLRRIAPLKKTLSDLRRAHRNFAKTTGNTGRIDAMVTEAGVGLSKRLEDLDSGALDVNTQSCVLRFSVTGASDDGMSRVAKVDLVPHDRAQLLTKSVAPPHDPAATCPGFDAFLERVMPAAEMRRFLQRWFGLSMTALTGEQKLVFLYGMGANGKSVLVDLMSRILGDYAATAKIESLIGKNRRSGADATPDMIPLVNARFVRASEPEEGERLQEAKIKELTGGEPMLVRGLNADFFEFLPVFKLTISGNHKPDIRGTDDGIWRRLLLVPFDVQIPKEERDPLLVQKLFEERAGILNWAIEGLLDYLENGLQEPDMVLAATQEYRDESDPVGTMLAECAVVTGSEQDFMPAKDLIEAFQFWLEEKGETRWGNRTVSLRMKDKAQKWRHPATGKAFIPGKSGVTGYRGIRLTDTFQRRFDDRPQGGRGGSSQQGGAEWDL</sequence>
<evidence type="ECO:0000256" key="1">
    <source>
        <dbReference type="ARBA" id="ARBA00022741"/>
    </source>
</evidence>
<evidence type="ECO:0000256" key="3">
    <source>
        <dbReference type="ARBA" id="ARBA00022840"/>
    </source>
</evidence>
<gene>
    <name evidence="6" type="ORF">LX70_03987</name>
</gene>
<keyword evidence="3" id="KW-0067">ATP-binding</keyword>
<feature type="region of interest" description="Disordered" evidence="4">
    <location>
        <begin position="1"/>
        <end position="52"/>
    </location>
</feature>
<keyword evidence="1" id="KW-0547">Nucleotide-binding</keyword>
<dbReference type="NCBIfam" id="TIGR01613">
    <property type="entry name" value="primase_Cterm"/>
    <property type="match status" value="1"/>
</dbReference>
<evidence type="ECO:0000313" key="7">
    <source>
        <dbReference type="Proteomes" id="UP000238338"/>
    </source>
</evidence>
<dbReference type="PROSITE" id="PS51206">
    <property type="entry name" value="SF3_HELICASE_1"/>
    <property type="match status" value="1"/>
</dbReference>